<feature type="region of interest" description="Disordered" evidence="1">
    <location>
        <begin position="751"/>
        <end position="813"/>
    </location>
</feature>
<feature type="region of interest" description="Disordered" evidence="1">
    <location>
        <begin position="136"/>
        <end position="160"/>
    </location>
</feature>
<feature type="domain" description="WW" evidence="2">
    <location>
        <begin position="48"/>
        <end position="81"/>
    </location>
</feature>
<dbReference type="GO" id="GO:0005685">
    <property type="term" value="C:U1 snRNP"/>
    <property type="evidence" value="ECO:0007669"/>
    <property type="project" value="TreeGrafter"/>
</dbReference>
<dbReference type="InterPro" id="IPR036020">
    <property type="entry name" value="WW_dom_sf"/>
</dbReference>
<dbReference type="SUPFAM" id="SSF51045">
    <property type="entry name" value="WW domain"/>
    <property type="match status" value="4"/>
</dbReference>
<feature type="compositionally biased region" description="Basic and acidic residues" evidence="1">
    <location>
        <begin position="759"/>
        <end position="793"/>
    </location>
</feature>
<dbReference type="InterPro" id="IPR036517">
    <property type="entry name" value="FF_domain_sf"/>
</dbReference>
<dbReference type="GO" id="GO:0071004">
    <property type="term" value="C:U2-type prespliceosome"/>
    <property type="evidence" value="ECO:0007669"/>
    <property type="project" value="TreeGrafter"/>
</dbReference>
<accession>A0AAV8US23</accession>
<feature type="compositionally biased region" description="Low complexity" evidence="1">
    <location>
        <begin position="22"/>
        <end position="33"/>
    </location>
</feature>
<gene>
    <name evidence="3" type="ORF">NDN08_004509</name>
</gene>
<dbReference type="InterPro" id="IPR002713">
    <property type="entry name" value="FF_domain"/>
</dbReference>
<dbReference type="InterPro" id="IPR039726">
    <property type="entry name" value="Prp40-like"/>
</dbReference>
<feature type="region of interest" description="Disordered" evidence="1">
    <location>
        <begin position="1"/>
        <end position="53"/>
    </location>
</feature>
<evidence type="ECO:0000313" key="4">
    <source>
        <dbReference type="Proteomes" id="UP001157974"/>
    </source>
</evidence>
<organism evidence="3 4">
    <name type="scientific">Rhodosorus marinus</name>
    <dbReference type="NCBI Taxonomy" id="101924"/>
    <lineage>
        <taxon>Eukaryota</taxon>
        <taxon>Rhodophyta</taxon>
        <taxon>Stylonematophyceae</taxon>
        <taxon>Stylonematales</taxon>
        <taxon>Stylonemataceae</taxon>
        <taxon>Rhodosorus</taxon>
    </lineage>
</organism>
<dbReference type="EMBL" id="JAMWBK010000007">
    <property type="protein sequence ID" value="KAJ8903401.1"/>
    <property type="molecule type" value="Genomic_DNA"/>
</dbReference>
<feature type="compositionally biased region" description="Basic and acidic residues" evidence="1">
    <location>
        <begin position="266"/>
        <end position="285"/>
    </location>
</feature>
<evidence type="ECO:0000313" key="3">
    <source>
        <dbReference type="EMBL" id="KAJ8903401.1"/>
    </source>
</evidence>
<name>A0AAV8US23_9RHOD</name>
<dbReference type="GO" id="GO:0045292">
    <property type="term" value="P:mRNA cis splicing, via spliceosome"/>
    <property type="evidence" value="ECO:0007669"/>
    <property type="project" value="InterPro"/>
</dbReference>
<protein>
    <recommendedName>
        <fullName evidence="2">WW domain-containing protein</fullName>
    </recommendedName>
</protein>
<dbReference type="Gene3D" id="2.20.70.10">
    <property type="match status" value="4"/>
</dbReference>
<dbReference type="Pfam" id="PF00397">
    <property type="entry name" value="WW"/>
    <property type="match status" value="4"/>
</dbReference>
<dbReference type="SMART" id="SM00441">
    <property type="entry name" value="FF"/>
    <property type="match status" value="4"/>
</dbReference>
<evidence type="ECO:0000259" key="2">
    <source>
        <dbReference type="PROSITE" id="PS50020"/>
    </source>
</evidence>
<sequence>MAGRGRGRTVPAWMQKGGDGDSSTMSLPTATSSAPPPSREPVPGVHGDGLAPGWAEAAAHDGRKYWYNVTTQETRWDKPVVGLPEPVSAVPQSQAPPVAFAAVRSSEPPQQTIPEWKEATAADGRVYYYHAQTGETRWEKPETEAPVASLPITPVPSSTVEAKPVVTEPVEVPPQKAPDSDLFEGWLEYKTPEGRVYYHNPSTRETRWEKPSKSGPEMAPIEKPPQKHRVVEKPASEWKEYETPEGKKYYHNPKTNETKWTNPALDDEKSSSKPSDRGRKTDDRRPSRRRGGVTRPRDEKGRPLNDKAAELYFITENEKKRARKADVMESIDLSSMTDIEKTKLFKSVLEECGITHENRWLETMKICSADPRYFVLSSYGRRHNAFVIYVSQATKTAKVKRILETRRSYDELLEMLEEHLKNESHKARSLEDCSSATVRMVEEDPRYKAVADHHERRSMIRSFFIDRERRMRDVQRAKRKENMAALRAVLDKKSSGEAPPFHERTSFRQVCDVLEKDPTFLALDEPDRSIIYDEWQKEQRAKVMEVRAKEKERKRAQERAKRGAFREKLEELIMNGEIELTARYKDELPNLKEKEWFASIVDQEMKTSDLYRDVIDAIEGKMARHKDKFRSILKDSGLTVELDTTFTSIWEKTQPALEENKISKFYAEGLFTRQQEKLIVAKKKEEKRVQRIKEDYWDLLRRKEVNEKTSWHEIKGVVSGRSAYKDLVALGGEELVEKSFNEYVAYRSEKEERRRKRHRESEGNKEEANGDVKKKKVDGDDKLDELQKRKNEILSKLGTDPAAGAEMRDEGEV</sequence>
<feature type="domain" description="WW" evidence="2">
    <location>
        <begin position="110"/>
        <end position="143"/>
    </location>
</feature>
<evidence type="ECO:0000256" key="1">
    <source>
        <dbReference type="SAM" id="MobiDB-lite"/>
    </source>
</evidence>
<dbReference type="SUPFAM" id="SSF81698">
    <property type="entry name" value="FF domain"/>
    <property type="match status" value="3"/>
</dbReference>
<reference evidence="3 4" key="1">
    <citation type="journal article" date="2023" name="Nat. Commun.">
        <title>Origin of minicircular mitochondrial genomes in red algae.</title>
        <authorList>
            <person name="Lee Y."/>
            <person name="Cho C.H."/>
            <person name="Lee Y.M."/>
            <person name="Park S.I."/>
            <person name="Yang J.H."/>
            <person name="West J.A."/>
            <person name="Bhattacharya D."/>
            <person name="Yoon H.S."/>
        </authorList>
    </citation>
    <scope>NUCLEOTIDE SEQUENCE [LARGE SCALE GENOMIC DNA]</scope>
    <source>
        <strain evidence="3 4">CCMP1338</strain>
        <tissue evidence="3">Whole cell</tissue>
    </source>
</reference>
<dbReference type="Proteomes" id="UP001157974">
    <property type="component" value="Unassembled WGS sequence"/>
</dbReference>
<dbReference type="PROSITE" id="PS50020">
    <property type="entry name" value="WW_DOMAIN_2"/>
    <property type="match status" value="4"/>
</dbReference>
<feature type="compositionally biased region" description="Basic and acidic residues" evidence="1">
    <location>
        <begin position="202"/>
        <end position="212"/>
    </location>
</feature>
<feature type="domain" description="WW" evidence="2">
    <location>
        <begin position="180"/>
        <end position="213"/>
    </location>
</feature>
<feature type="region of interest" description="Disordered" evidence="1">
    <location>
        <begin position="196"/>
        <end position="305"/>
    </location>
</feature>
<dbReference type="AlphaFoldDB" id="A0AAV8US23"/>
<keyword evidence="4" id="KW-1185">Reference proteome</keyword>
<dbReference type="Pfam" id="PF01846">
    <property type="entry name" value="FF"/>
    <property type="match status" value="1"/>
</dbReference>
<dbReference type="GO" id="GO:0003723">
    <property type="term" value="F:RNA binding"/>
    <property type="evidence" value="ECO:0007669"/>
    <property type="project" value="TreeGrafter"/>
</dbReference>
<comment type="caution">
    <text evidence="3">The sequence shown here is derived from an EMBL/GenBank/DDBJ whole genome shotgun (WGS) entry which is preliminary data.</text>
</comment>
<dbReference type="Gene3D" id="1.10.10.440">
    <property type="entry name" value="FF domain"/>
    <property type="match status" value="3"/>
</dbReference>
<dbReference type="PANTHER" id="PTHR11864">
    <property type="entry name" value="PRE-MRNA-PROCESSING PROTEIN PRP40"/>
    <property type="match status" value="1"/>
</dbReference>
<dbReference type="SMART" id="SM00456">
    <property type="entry name" value="WW"/>
    <property type="match status" value="4"/>
</dbReference>
<feature type="compositionally biased region" description="Basic and acidic residues" evidence="1">
    <location>
        <begin position="229"/>
        <end position="248"/>
    </location>
</feature>
<proteinExistence type="predicted"/>
<dbReference type="PANTHER" id="PTHR11864:SF0">
    <property type="entry name" value="PRP40 PRE-MRNA PROCESSING FACTOR 40 HOMOLOG A (YEAST)"/>
    <property type="match status" value="1"/>
</dbReference>
<dbReference type="PROSITE" id="PS01159">
    <property type="entry name" value="WW_DOMAIN_1"/>
    <property type="match status" value="3"/>
</dbReference>
<feature type="compositionally biased region" description="Basic and acidic residues" evidence="1">
    <location>
        <begin position="295"/>
        <end position="305"/>
    </location>
</feature>
<dbReference type="InterPro" id="IPR001202">
    <property type="entry name" value="WW_dom"/>
</dbReference>
<dbReference type="CDD" id="cd00201">
    <property type="entry name" value="WW"/>
    <property type="match status" value="4"/>
</dbReference>
<feature type="domain" description="WW" evidence="2">
    <location>
        <begin position="232"/>
        <end position="265"/>
    </location>
</feature>